<dbReference type="EMBL" id="FOKO01000009">
    <property type="protein sequence ID" value="SFD33083.1"/>
    <property type="molecule type" value="Genomic_DNA"/>
</dbReference>
<dbReference type="Proteomes" id="UP000078227">
    <property type="component" value="Chromosome"/>
</dbReference>
<keyword evidence="4" id="KW-0574">Periplasm</keyword>
<evidence type="ECO:0000256" key="7">
    <source>
        <dbReference type="SAM" id="SignalP"/>
    </source>
</evidence>
<dbReference type="InterPro" id="IPR001829">
    <property type="entry name" value="Pili_assmbl_chaperone_bac"/>
</dbReference>
<comment type="similarity">
    <text evidence="2">Belongs to the periplasmic pilus chaperone family.</text>
</comment>
<sequence>MRKNISALSLLAVSVCFLPDIASAASSHSVTSTQTFSVRLGASRLIYDPASNGTTLTVTNPQDYPILIQSQALDENRKNKAPFVVTPPLMRLDGQQSSRLRIVRTGGNFRADRETLQWLCVKGIPPKAGDEWAKEEADKVSLNVQLTINNCIKLLIRPGTLKSHPDDAENRLQWQQHGNKLTATNNSPFYINISALKINGVTVQDIKYVAPFSSRDFTLTSATKSKRIEWKIVNDYGGESQTWQASVE</sequence>
<dbReference type="GO" id="GO:0071555">
    <property type="term" value="P:cell wall organization"/>
    <property type="evidence" value="ECO:0007669"/>
    <property type="project" value="InterPro"/>
</dbReference>
<keyword evidence="3 7" id="KW-0732">Signal</keyword>
<feature type="domain" description="Pili assembly chaperone C-terminal" evidence="9">
    <location>
        <begin position="184"/>
        <end position="240"/>
    </location>
</feature>
<protein>
    <submittedName>
        <fullName evidence="10">Fimbria/pilus periplasmic chaperone</fullName>
    </submittedName>
    <submittedName>
        <fullName evidence="11">P pilus assembly protein, chaperone PapD</fullName>
    </submittedName>
</protein>
<dbReference type="InterPro" id="IPR050643">
    <property type="entry name" value="Periplasmic_pilus_chap"/>
</dbReference>
<keyword evidence="6" id="KW-0393">Immunoglobulin domain</keyword>
<evidence type="ECO:0000256" key="4">
    <source>
        <dbReference type="ARBA" id="ARBA00022764"/>
    </source>
</evidence>
<dbReference type="PANTHER" id="PTHR30251">
    <property type="entry name" value="PILUS ASSEMBLY CHAPERONE"/>
    <property type="match status" value="1"/>
</dbReference>
<feature type="domain" description="Pili assembly chaperone N-terminal" evidence="8">
    <location>
        <begin position="38"/>
        <end position="161"/>
    </location>
</feature>
<evidence type="ECO:0000313" key="13">
    <source>
        <dbReference type="Proteomes" id="UP000182314"/>
    </source>
</evidence>
<reference evidence="11 13" key="1">
    <citation type="submission" date="2016-10" db="EMBL/GenBank/DDBJ databases">
        <authorList>
            <person name="Varghese N."/>
            <person name="Submissions S."/>
        </authorList>
    </citation>
    <scope>NUCLEOTIDE SEQUENCE [LARGE SCALE GENOMIC DNA]</scope>
    <source>
        <strain evidence="11 13">CGMCC 1.7012</strain>
    </source>
</reference>
<keyword evidence="12" id="KW-1185">Reference proteome</keyword>
<dbReference type="InterPro" id="IPR016147">
    <property type="entry name" value="Pili_assmbl_chaperone_N"/>
</dbReference>
<gene>
    <name evidence="10" type="ORF">AWR26_24030</name>
    <name evidence="11" type="ORF">SAMN05216286_5148</name>
</gene>
<feature type="signal peptide" evidence="7">
    <location>
        <begin position="1"/>
        <end position="24"/>
    </location>
</feature>
<dbReference type="InterPro" id="IPR016148">
    <property type="entry name" value="Pili_assmbl_chaperone_C"/>
</dbReference>
<dbReference type="PANTHER" id="PTHR30251:SF9">
    <property type="entry name" value="CHAPERONE PROTEIN CAF1M"/>
    <property type="match status" value="1"/>
</dbReference>
<dbReference type="Gene3D" id="2.60.40.10">
    <property type="entry name" value="Immunoglobulins"/>
    <property type="match status" value="2"/>
</dbReference>
<evidence type="ECO:0000313" key="10">
    <source>
        <dbReference type="EMBL" id="ANI85066.2"/>
    </source>
</evidence>
<keyword evidence="5" id="KW-0143">Chaperone</keyword>
<dbReference type="InterPro" id="IPR036316">
    <property type="entry name" value="Pili_assmbl_chap_C_dom_sf"/>
</dbReference>
<dbReference type="SUPFAM" id="SSF49354">
    <property type="entry name" value="PapD-like"/>
    <property type="match status" value="1"/>
</dbReference>
<dbReference type="RefSeq" id="WP_167351161.1">
    <property type="nucleotide sequence ID" value="NZ_CP014007.2"/>
</dbReference>
<reference evidence="10 12" key="2">
    <citation type="submission" date="2021-03" db="EMBL/GenBank/DDBJ databases">
        <authorList>
            <person name="Li Y."/>
            <person name="Li S."/>
            <person name="Chen M."/>
            <person name="Peng G."/>
            <person name="Tan Z."/>
            <person name="An Q."/>
        </authorList>
    </citation>
    <scope>NUCLEOTIDE SEQUENCE [LARGE SCALE GENOMIC DNA]</scope>
    <source>
        <strain evidence="10 12">Ola 51</strain>
    </source>
</reference>
<dbReference type="InterPro" id="IPR008962">
    <property type="entry name" value="PapD-like_sf"/>
</dbReference>
<dbReference type="PRINTS" id="PR00969">
    <property type="entry name" value="CHAPERONPILI"/>
</dbReference>
<dbReference type="InterPro" id="IPR013783">
    <property type="entry name" value="Ig-like_fold"/>
</dbReference>
<evidence type="ECO:0000256" key="3">
    <source>
        <dbReference type="ARBA" id="ARBA00022729"/>
    </source>
</evidence>
<dbReference type="EMBL" id="CP014007">
    <property type="protein sequence ID" value="ANI85066.2"/>
    <property type="molecule type" value="Genomic_DNA"/>
</dbReference>
<name>A0AA94KSK7_9ENTR</name>
<dbReference type="Pfam" id="PF00345">
    <property type="entry name" value="PapD_N"/>
    <property type="match status" value="1"/>
</dbReference>
<accession>A0AA94KSK7</accession>
<evidence type="ECO:0000259" key="9">
    <source>
        <dbReference type="Pfam" id="PF02753"/>
    </source>
</evidence>
<evidence type="ECO:0000259" key="8">
    <source>
        <dbReference type="Pfam" id="PF00345"/>
    </source>
</evidence>
<feature type="chain" id="PRO_5041732045" evidence="7">
    <location>
        <begin position="25"/>
        <end position="248"/>
    </location>
</feature>
<dbReference type="Proteomes" id="UP000182314">
    <property type="component" value="Unassembled WGS sequence"/>
</dbReference>
<dbReference type="AlphaFoldDB" id="A0AA94KSK7"/>
<comment type="subcellular location">
    <subcellularLocation>
        <location evidence="1">Periplasm</location>
    </subcellularLocation>
</comment>
<evidence type="ECO:0000256" key="1">
    <source>
        <dbReference type="ARBA" id="ARBA00004418"/>
    </source>
</evidence>
<dbReference type="SUPFAM" id="SSF49584">
    <property type="entry name" value="Periplasmic chaperone C-domain"/>
    <property type="match status" value="1"/>
</dbReference>
<evidence type="ECO:0000256" key="6">
    <source>
        <dbReference type="ARBA" id="ARBA00023319"/>
    </source>
</evidence>
<evidence type="ECO:0000256" key="2">
    <source>
        <dbReference type="ARBA" id="ARBA00007399"/>
    </source>
</evidence>
<evidence type="ECO:0000256" key="5">
    <source>
        <dbReference type="ARBA" id="ARBA00023186"/>
    </source>
</evidence>
<evidence type="ECO:0000313" key="11">
    <source>
        <dbReference type="EMBL" id="SFD33083.1"/>
    </source>
</evidence>
<organism evidence="11 13">
    <name type="scientific">Kosakonia oryzae</name>
    <dbReference type="NCBI Taxonomy" id="497725"/>
    <lineage>
        <taxon>Bacteria</taxon>
        <taxon>Pseudomonadati</taxon>
        <taxon>Pseudomonadota</taxon>
        <taxon>Gammaproteobacteria</taxon>
        <taxon>Enterobacterales</taxon>
        <taxon>Enterobacteriaceae</taxon>
        <taxon>Kosakonia</taxon>
    </lineage>
</organism>
<proteinExistence type="inferred from homology"/>
<dbReference type="Pfam" id="PF02753">
    <property type="entry name" value="PapD_C"/>
    <property type="match status" value="1"/>
</dbReference>
<dbReference type="GO" id="GO:0030288">
    <property type="term" value="C:outer membrane-bounded periplasmic space"/>
    <property type="evidence" value="ECO:0007669"/>
    <property type="project" value="InterPro"/>
</dbReference>
<evidence type="ECO:0000313" key="12">
    <source>
        <dbReference type="Proteomes" id="UP000078227"/>
    </source>
</evidence>